<gene>
    <name evidence="2" type="ORF">HZF06_04195</name>
</gene>
<dbReference type="InterPro" id="IPR009229">
    <property type="entry name" value="AgrD"/>
</dbReference>
<proteinExistence type="predicted"/>
<name>A0A7D6VTU7_9CLOT</name>
<organism evidence="2 3">
    <name type="scientific">Clostridium intestinale</name>
    <dbReference type="NCBI Taxonomy" id="36845"/>
    <lineage>
        <taxon>Bacteria</taxon>
        <taxon>Bacillati</taxon>
        <taxon>Bacillota</taxon>
        <taxon>Clostridia</taxon>
        <taxon>Eubacteriales</taxon>
        <taxon>Clostridiaceae</taxon>
        <taxon>Clostridium</taxon>
    </lineage>
</organism>
<dbReference type="NCBIfam" id="TIGR04223">
    <property type="entry name" value="quorum_AgrD"/>
    <property type="match status" value="1"/>
</dbReference>
<dbReference type="Proteomes" id="UP000512286">
    <property type="component" value="Chromosome"/>
</dbReference>
<dbReference type="EMBL" id="CP059378">
    <property type="protein sequence ID" value="QLY80797.1"/>
    <property type="molecule type" value="Genomic_DNA"/>
</dbReference>
<feature type="transmembrane region" description="Helical" evidence="1">
    <location>
        <begin position="7"/>
        <end position="32"/>
    </location>
</feature>
<dbReference type="KEGG" id="cint:HZF06_04195"/>
<keyword evidence="1" id="KW-0472">Membrane</keyword>
<protein>
    <submittedName>
        <fullName evidence="2">Cyclic lactone autoinducer peptide</fullName>
    </submittedName>
</protein>
<keyword evidence="1" id="KW-0812">Transmembrane</keyword>
<evidence type="ECO:0000313" key="3">
    <source>
        <dbReference type="Proteomes" id="UP000512286"/>
    </source>
</evidence>
<keyword evidence="1" id="KW-1133">Transmembrane helix</keyword>
<evidence type="ECO:0000256" key="1">
    <source>
        <dbReference type="SAM" id="Phobius"/>
    </source>
</evidence>
<sequence>MKFKRKLFNILSTALVAVAYISTAAYSSFFLYGETEIPDDLMEY</sequence>
<accession>A0A7D6VTU7</accession>
<evidence type="ECO:0000313" key="2">
    <source>
        <dbReference type="EMBL" id="QLY80797.1"/>
    </source>
</evidence>
<reference evidence="2 3" key="1">
    <citation type="submission" date="2020-07" db="EMBL/GenBank/DDBJ databases">
        <title>Electron transfer.</title>
        <authorList>
            <person name="Huang L."/>
            <person name="Liu X."/>
            <person name="Zhou S."/>
        </authorList>
    </citation>
    <scope>NUCLEOTIDE SEQUENCE [LARGE SCALE GENOMIC DNA]</scope>
    <source>
        <strain evidence="2 3">Lx1</strain>
    </source>
</reference>
<dbReference type="RefSeq" id="WP_181602563.1">
    <property type="nucleotide sequence ID" value="NZ_CP059378.1"/>
</dbReference>
<dbReference type="AlphaFoldDB" id="A0A7D6VTU7"/>